<organism evidence="3 4">
    <name type="scientific">Gopherus agassizii</name>
    <name type="common">Agassiz's desert tortoise</name>
    <dbReference type="NCBI Taxonomy" id="38772"/>
    <lineage>
        <taxon>Eukaryota</taxon>
        <taxon>Metazoa</taxon>
        <taxon>Chordata</taxon>
        <taxon>Craniata</taxon>
        <taxon>Vertebrata</taxon>
        <taxon>Euteleostomi</taxon>
        <taxon>Archelosauria</taxon>
        <taxon>Testudinata</taxon>
        <taxon>Testudines</taxon>
        <taxon>Cryptodira</taxon>
        <taxon>Durocryptodira</taxon>
        <taxon>Testudinoidea</taxon>
        <taxon>Testudinidae</taxon>
        <taxon>Gopherus</taxon>
    </lineage>
</organism>
<dbReference type="PANTHER" id="PTHR12496">
    <property type="entry name" value="CGI-41 METHYLTRANSFERASE"/>
    <property type="match status" value="1"/>
</dbReference>
<feature type="domain" description="Methyltransferase" evidence="2">
    <location>
        <begin position="139"/>
        <end position="400"/>
    </location>
</feature>
<reference evidence="4" key="1">
    <citation type="journal article" date="2017" name="PLoS ONE">
        <title>The Agassiz's desert tortoise genome provides a resource for the conservation of a threatened species.</title>
        <authorList>
            <person name="Tollis M."/>
            <person name="DeNardo D.F."/>
            <person name="Cornelius J.A."/>
            <person name="Dolby G.A."/>
            <person name="Edwards T."/>
            <person name="Henen B.T."/>
            <person name="Karl A.E."/>
            <person name="Murphy R.W."/>
            <person name="Kusumi K."/>
        </authorList>
    </citation>
    <scope>NUCLEOTIDE SEQUENCE [LARGE SCALE GENOMIC DNA]</scope>
</reference>
<dbReference type="PROSITE" id="PS01131">
    <property type="entry name" value="RRNA_A_DIMETH"/>
    <property type="match status" value="1"/>
</dbReference>
<evidence type="ECO:0000313" key="4">
    <source>
        <dbReference type="Proteomes" id="UP000291020"/>
    </source>
</evidence>
<feature type="region of interest" description="Disordered" evidence="1">
    <location>
        <begin position="255"/>
        <end position="304"/>
    </location>
</feature>
<dbReference type="Gene3D" id="3.40.50.150">
    <property type="entry name" value="Vaccinia Virus protein VP39"/>
    <property type="match status" value="1"/>
</dbReference>
<evidence type="ECO:0000256" key="1">
    <source>
        <dbReference type="SAM" id="MobiDB-lite"/>
    </source>
</evidence>
<dbReference type="Pfam" id="PF13679">
    <property type="entry name" value="Methyltransf_32"/>
    <property type="match status" value="1"/>
</dbReference>
<feature type="compositionally biased region" description="Basic and acidic residues" evidence="1">
    <location>
        <begin position="289"/>
        <end position="301"/>
    </location>
</feature>
<feature type="region of interest" description="Disordered" evidence="1">
    <location>
        <begin position="101"/>
        <end position="120"/>
    </location>
</feature>
<dbReference type="SUPFAM" id="SSF53335">
    <property type="entry name" value="S-adenosyl-L-methionine-dependent methyltransferases"/>
    <property type="match status" value="1"/>
</dbReference>
<reference evidence="3" key="2">
    <citation type="submission" date="2025-08" db="UniProtKB">
        <authorList>
            <consortium name="Ensembl"/>
        </authorList>
    </citation>
    <scope>IDENTIFICATION</scope>
</reference>
<reference evidence="3" key="3">
    <citation type="submission" date="2025-09" db="UniProtKB">
        <authorList>
            <consortium name="Ensembl"/>
        </authorList>
    </citation>
    <scope>IDENTIFICATION</scope>
</reference>
<protein>
    <recommendedName>
        <fullName evidence="2">Methyltransferase domain-containing protein</fullName>
    </recommendedName>
</protein>
<dbReference type="InterPro" id="IPR020596">
    <property type="entry name" value="rRNA_Ade_Mease_Trfase_CS"/>
</dbReference>
<sequence>MTGLSGQPLSLEEQKQLAVNITHVLSLYGSIVDSYIIEFFTDNLWGKLPYSWRAVLTDLPSPQLAAVLLEKGKPEEVCYSVVWPLSLLAFKATAHTLAFSRTPHGRGGTSANRRPEEFRENRCQSSKLNPLFRKHVKPKKQHEIWQLGKVVKKLSEITRCDQVVDIGSGQGHLSRFLAFGLGLSVTAIEGDGRLVDMATKFDRELVWALEKEQARQAKDPGEVSLRGPSHVAGWVNPQAPWQEFLLPPRSGIDSARSPMAESGLSPEAGATYDSPGPRKIIPPTALCRGGRDGAETGKAGEKGTGGWGCMAAAREEQGGSPDPFRSRGRGCIPNGPHPLYQPSHPMAVNPLGPLAEGRLLLTGLHTCGDLSVALLRHFTHCPHVVAMTSVACCYMKLTTQEEPTPPGLAAPPPPSAHRPEYGYPLSAWVAGLPGHALSYKAREVACHAVEDYVLRLRSESPVLRTHCYRAMLETLIRAADPAKRRLGVQTINKAHQLAFEEYAQLGLQCVGLDPAAPLDQACMDTMLAQQQNVVAFFSLALLLAPLVETLILLDRMIYLQEQGFQCQLIPLFNPSFSPRNLVLVAAKAGLDSALSTLAGED</sequence>
<keyword evidence="4" id="KW-1185">Reference proteome</keyword>
<dbReference type="GO" id="GO:0000179">
    <property type="term" value="F:rRNA (adenine-N6,N6-)-dimethyltransferase activity"/>
    <property type="evidence" value="ECO:0007669"/>
    <property type="project" value="InterPro"/>
</dbReference>
<proteinExistence type="predicted"/>
<dbReference type="InterPro" id="IPR025714">
    <property type="entry name" value="Methyltranfer_dom"/>
</dbReference>
<dbReference type="PANTHER" id="PTHR12496:SF2">
    <property type="entry name" value="METHYLTRANSFERASE-LIKE PROTEIN 25B"/>
    <property type="match status" value="1"/>
</dbReference>
<dbReference type="Proteomes" id="UP000291020">
    <property type="component" value="Unassembled WGS sequence"/>
</dbReference>
<dbReference type="Ensembl" id="ENSGAGT00000036763.1">
    <property type="protein sequence ID" value="ENSGAGP00000032425.1"/>
    <property type="gene ID" value="ENSGAGG00000023202.1"/>
</dbReference>
<dbReference type="STRING" id="38772.ENSGAGP00000032425"/>
<evidence type="ECO:0000259" key="2">
    <source>
        <dbReference type="Pfam" id="PF13679"/>
    </source>
</evidence>
<dbReference type="InterPro" id="IPR029063">
    <property type="entry name" value="SAM-dependent_MTases_sf"/>
</dbReference>
<evidence type="ECO:0000313" key="3">
    <source>
        <dbReference type="Ensembl" id="ENSGAGP00000032425.1"/>
    </source>
</evidence>
<dbReference type="AlphaFoldDB" id="A0A452IWF1"/>
<dbReference type="InterPro" id="IPR052220">
    <property type="entry name" value="METTL25"/>
</dbReference>
<name>A0A452IWF1_9SAUR</name>
<accession>A0A452IWF1</accession>